<name>A0AAD5CV80_AMBAR</name>
<accession>A0AAD5CV80</accession>
<protein>
    <submittedName>
        <fullName evidence="1">Uncharacterized protein</fullName>
    </submittedName>
</protein>
<gene>
    <name evidence="1" type="ORF">M8C21_029617</name>
</gene>
<feature type="non-terminal residue" evidence="1">
    <location>
        <position position="92"/>
    </location>
</feature>
<dbReference type="AlphaFoldDB" id="A0AAD5CV80"/>
<evidence type="ECO:0000313" key="1">
    <source>
        <dbReference type="EMBL" id="KAI7748928.1"/>
    </source>
</evidence>
<sequence>MLQIPGSIGVLNRPTTSSNNIYKRMMYGGHSGELLLNLARNHLRCEYIVLGVDCVNIFNGCGEETWQYHVSCFISESKIEKRTVDLNNNVIK</sequence>
<dbReference type="EMBL" id="JAMZMK010006436">
    <property type="protein sequence ID" value="KAI7748928.1"/>
    <property type="molecule type" value="Genomic_DNA"/>
</dbReference>
<organism evidence="1 2">
    <name type="scientific">Ambrosia artemisiifolia</name>
    <name type="common">Common ragweed</name>
    <dbReference type="NCBI Taxonomy" id="4212"/>
    <lineage>
        <taxon>Eukaryota</taxon>
        <taxon>Viridiplantae</taxon>
        <taxon>Streptophyta</taxon>
        <taxon>Embryophyta</taxon>
        <taxon>Tracheophyta</taxon>
        <taxon>Spermatophyta</taxon>
        <taxon>Magnoliopsida</taxon>
        <taxon>eudicotyledons</taxon>
        <taxon>Gunneridae</taxon>
        <taxon>Pentapetalae</taxon>
        <taxon>asterids</taxon>
        <taxon>campanulids</taxon>
        <taxon>Asterales</taxon>
        <taxon>Asteraceae</taxon>
        <taxon>Asteroideae</taxon>
        <taxon>Heliantheae alliance</taxon>
        <taxon>Heliantheae</taxon>
        <taxon>Ambrosia</taxon>
    </lineage>
</organism>
<proteinExistence type="predicted"/>
<evidence type="ECO:0000313" key="2">
    <source>
        <dbReference type="Proteomes" id="UP001206925"/>
    </source>
</evidence>
<dbReference type="Proteomes" id="UP001206925">
    <property type="component" value="Unassembled WGS sequence"/>
</dbReference>
<reference evidence="1" key="1">
    <citation type="submission" date="2022-06" db="EMBL/GenBank/DDBJ databases">
        <title>Uncovering the hologenomic basis of an extraordinary plant invasion.</title>
        <authorList>
            <person name="Bieker V.C."/>
            <person name="Martin M.D."/>
            <person name="Gilbert T."/>
            <person name="Hodgins K."/>
            <person name="Battlay P."/>
            <person name="Petersen B."/>
            <person name="Wilson J."/>
        </authorList>
    </citation>
    <scope>NUCLEOTIDE SEQUENCE</scope>
    <source>
        <strain evidence="1">AA19_3_7</strain>
        <tissue evidence="1">Leaf</tissue>
    </source>
</reference>
<comment type="caution">
    <text evidence="1">The sequence shown here is derived from an EMBL/GenBank/DDBJ whole genome shotgun (WGS) entry which is preliminary data.</text>
</comment>
<keyword evidence="2" id="KW-1185">Reference proteome</keyword>